<dbReference type="RefSeq" id="WP_345008955.1">
    <property type="nucleotide sequence ID" value="NZ_BAABFC010000001.1"/>
</dbReference>
<organism evidence="6 7">
    <name type="scientific">Pseudaeromonas paramecii</name>
    <dbReference type="NCBI Taxonomy" id="2138166"/>
    <lineage>
        <taxon>Bacteria</taxon>
        <taxon>Pseudomonadati</taxon>
        <taxon>Pseudomonadota</taxon>
        <taxon>Gammaproteobacteria</taxon>
        <taxon>Aeromonadales</taxon>
        <taxon>Aeromonadaceae</taxon>
        <taxon>Pseudaeromonas</taxon>
    </lineage>
</organism>
<feature type="chain" id="PRO_5045117395" evidence="4">
    <location>
        <begin position="20"/>
        <end position="335"/>
    </location>
</feature>
<accession>A0ABP8PTC3</accession>
<dbReference type="PANTHER" id="PTHR34142:SF1">
    <property type="entry name" value="GLYCOSIDE HYDROLASE FAMILY 5 DOMAIN-CONTAINING PROTEIN"/>
    <property type="match status" value="1"/>
</dbReference>
<comment type="similarity">
    <text evidence="3">Belongs to the glycosyl hydrolase 5 (cellulase A) family.</text>
</comment>
<dbReference type="InterPro" id="IPR001547">
    <property type="entry name" value="Glyco_hydro_5"/>
</dbReference>
<keyword evidence="1 3" id="KW-0378">Hydrolase</keyword>
<keyword evidence="4" id="KW-0732">Signal</keyword>
<dbReference type="PANTHER" id="PTHR34142">
    <property type="entry name" value="ENDO-BETA-1,4-GLUCANASE A"/>
    <property type="match status" value="1"/>
</dbReference>
<comment type="caution">
    <text evidence="6">The sequence shown here is derived from an EMBL/GenBank/DDBJ whole genome shotgun (WGS) entry which is preliminary data.</text>
</comment>
<feature type="signal peptide" evidence="4">
    <location>
        <begin position="1"/>
        <end position="19"/>
    </location>
</feature>
<evidence type="ECO:0000313" key="6">
    <source>
        <dbReference type="EMBL" id="GAA4492438.1"/>
    </source>
</evidence>
<name>A0ABP8PTC3_9GAMM</name>
<feature type="domain" description="Glycoside hydrolase family 5" evidence="5">
    <location>
        <begin position="32"/>
        <end position="303"/>
    </location>
</feature>
<evidence type="ECO:0000259" key="5">
    <source>
        <dbReference type="Pfam" id="PF00150"/>
    </source>
</evidence>
<dbReference type="Gene3D" id="3.20.20.80">
    <property type="entry name" value="Glycosidases"/>
    <property type="match status" value="1"/>
</dbReference>
<dbReference type="Pfam" id="PF00150">
    <property type="entry name" value="Cellulase"/>
    <property type="match status" value="1"/>
</dbReference>
<dbReference type="SUPFAM" id="SSF51445">
    <property type="entry name" value="(Trans)glycosidases"/>
    <property type="match status" value="1"/>
</dbReference>
<keyword evidence="7" id="KW-1185">Reference proteome</keyword>
<keyword evidence="2 3" id="KW-0326">Glycosidase</keyword>
<evidence type="ECO:0000256" key="3">
    <source>
        <dbReference type="RuleBase" id="RU361153"/>
    </source>
</evidence>
<evidence type="ECO:0000256" key="2">
    <source>
        <dbReference type="ARBA" id="ARBA00023295"/>
    </source>
</evidence>
<protein>
    <submittedName>
        <fullName evidence="6">Glycoside hydrolase family 5 protein</fullName>
    </submittedName>
</protein>
<evidence type="ECO:0000313" key="7">
    <source>
        <dbReference type="Proteomes" id="UP001501321"/>
    </source>
</evidence>
<evidence type="ECO:0000256" key="4">
    <source>
        <dbReference type="SAM" id="SignalP"/>
    </source>
</evidence>
<gene>
    <name evidence="6" type="ORF">GCM10023095_00900</name>
</gene>
<dbReference type="GO" id="GO:0016787">
    <property type="term" value="F:hydrolase activity"/>
    <property type="evidence" value="ECO:0007669"/>
    <property type="project" value="UniProtKB-KW"/>
</dbReference>
<evidence type="ECO:0000256" key="1">
    <source>
        <dbReference type="ARBA" id="ARBA00022801"/>
    </source>
</evidence>
<reference evidence="7" key="1">
    <citation type="journal article" date="2019" name="Int. J. Syst. Evol. Microbiol.">
        <title>The Global Catalogue of Microorganisms (GCM) 10K type strain sequencing project: providing services to taxonomists for standard genome sequencing and annotation.</title>
        <authorList>
            <consortium name="The Broad Institute Genomics Platform"/>
            <consortium name="The Broad Institute Genome Sequencing Center for Infectious Disease"/>
            <person name="Wu L."/>
            <person name="Ma J."/>
        </authorList>
    </citation>
    <scope>NUCLEOTIDE SEQUENCE [LARGE SCALE GENOMIC DNA]</scope>
    <source>
        <strain evidence="7">JCM 32226</strain>
    </source>
</reference>
<sequence>MMRWMMLCSLMLLSLTAQADCQTARLAPGVNLAGAEFNASKLPGKLYFDFVYPSTTDLEYYAQKGFRLIRLPITWERYQPTPYGALDSTNLAQFQRVLSFAADNDICLWLDLHNFGKYQGVSLEKTADASAKLQDFWQQIVSAAGDKQNYLALGLMNEPAALSRTNWFHIAQKAVLALRRAEITNLMIVSGGTWSGVHSWFSSSATDPSNAELFAGFQDPLNNMALDVHQYADSNYSGTKVDCISSSRMDDFLSKIASWASQNDKQLLMGEFGVAAQTDCLSVMEGMLTSMKAEPWRGWTYWAGGPWWGTYPFSIQPSNGEDKPQMLVIERSMME</sequence>
<dbReference type="Proteomes" id="UP001501321">
    <property type="component" value="Unassembled WGS sequence"/>
</dbReference>
<dbReference type="EMBL" id="BAABFC010000001">
    <property type="protein sequence ID" value="GAA4492438.1"/>
    <property type="molecule type" value="Genomic_DNA"/>
</dbReference>
<proteinExistence type="inferred from homology"/>
<dbReference type="InterPro" id="IPR017853">
    <property type="entry name" value="GH"/>
</dbReference>